<evidence type="ECO:0000313" key="1">
    <source>
        <dbReference type="EMBL" id="DAE08377.1"/>
    </source>
</evidence>
<name>A0A8S5PPL3_9CAUD</name>
<accession>A0A8S5PPL3</accession>
<organism evidence="1">
    <name type="scientific">Podoviridae sp. ctOAf25</name>
    <dbReference type="NCBI Taxonomy" id="2825245"/>
    <lineage>
        <taxon>Viruses</taxon>
        <taxon>Duplodnaviria</taxon>
        <taxon>Heunggongvirae</taxon>
        <taxon>Uroviricota</taxon>
        <taxon>Caudoviricetes</taxon>
    </lineage>
</organism>
<reference evidence="1" key="1">
    <citation type="journal article" date="2021" name="Proc. Natl. Acad. Sci. U.S.A.">
        <title>A Catalog of Tens of Thousands of Viruses from Human Metagenomes Reveals Hidden Associations with Chronic Diseases.</title>
        <authorList>
            <person name="Tisza M.J."/>
            <person name="Buck C.B."/>
        </authorList>
    </citation>
    <scope>NUCLEOTIDE SEQUENCE</scope>
    <source>
        <strain evidence="1">CtOAf25</strain>
    </source>
</reference>
<dbReference type="EMBL" id="BK015468">
    <property type="protein sequence ID" value="DAE08377.1"/>
    <property type="molecule type" value="Genomic_DNA"/>
</dbReference>
<sequence>MACKSLLFKSLAACLNSFLSSKNCLIALII</sequence>
<protein>
    <submittedName>
        <fullName evidence="1">Uncharacterized protein</fullName>
    </submittedName>
</protein>
<proteinExistence type="predicted"/>